<accession>A0AAV4NCL8</accession>
<protein>
    <submittedName>
        <fullName evidence="1">Uncharacterized protein</fullName>
    </submittedName>
</protein>
<dbReference type="Proteomes" id="UP001054837">
    <property type="component" value="Unassembled WGS sequence"/>
</dbReference>
<sequence length="144" mass="16618">MRLPQNAISLYWSTPTDASVNALAYWGMGGRQLILKYPGDRVAKRASHQPDRPKHPSDRIFICQKSHFLEQKQYDLITFRYYGLPPPVRRRGCVMTGWSWLGDFACCVKNAAFSWGGAERWHENASREDPWHSLHFNSCSTNSE</sequence>
<reference evidence="1 2" key="1">
    <citation type="submission" date="2021-06" db="EMBL/GenBank/DDBJ databases">
        <title>Caerostris darwini draft genome.</title>
        <authorList>
            <person name="Kono N."/>
            <person name="Arakawa K."/>
        </authorList>
    </citation>
    <scope>NUCLEOTIDE SEQUENCE [LARGE SCALE GENOMIC DNA]</scope>
</reference>
<comment type="caution">
    <text evidence="1">The sequence shown here is derived from an EMBL/GenBank/DDBJ whole genome shotgun (WGS) entry which is preliminary data.</text>
</comment>
<dbReference type="EMBL" id="BPLQ01001372">
    <property type="protein sequence ID" value="GIX81222.1"/>
    <property type="molecule type" value="Genomic_DNA"/>
</dbReference>
<keyword evidence="2" id="KW-1185">Reference proteome</keyword>
<proteinExistence type="predicted"/>
<name>A0AAV4NCL8_9ARAC</name>
<organism evidence="1 2">
    <name type="scientific">Caerostris darwini</name>
    <dbReference type="NCBI Taxonomy" id="1538125"/>
    <lineage>
        <taxon>Eukaryota</taxon>
        <taxon>Metazoa</taxon>
        <taxon>Ecdysozoa</taxon>
        <taxon>Arthropoda</taxon>
        <taxon>Chelicerata</taxon>
        <taxon>Arachnida</taxon>
        <taxon>Araneae</taxon>
        <taxon>Araneomorphae</taxon>
        <taxon>Entelegynae</taxon>
        <taxon>Araneoidea</taxon>
        <taxon>Araneidae</taxon>
        <taxon>Caerostris</taxon>
    </lineage>
</organism>
<dbReference type="AlphaFoldDB" id="A0AAV4NCL8"/>
<evidence type="ECO:0000313" key="1">
    <source>
        <dbReference type="EMBL" id="GIX81222.1"/>
    </source>
</evidence>
<gene>
    <name evidence="1" type="ORF">CDAR_17551</name>
</gene>
<evidence type="ECO:0000313" key="2">
    <source>
        <dbReference type="Proteomes" id="UP001054837"/>
    </source>
</evidence>